<dbReference type="EMBL" id="MCFJ01000002">
    <property type="protein sequence ID" value="ORY69760.1"/>
    <property type="molecule type" value="Genomic_DNA"/>
</dbReference>
<dbReference type="RefSeq" id="XP_040719710.1">
    <property type="nucleotide sequence ID" value="XM_040855201.1"/>
</dbReference>
<evidence type="ECO:0000259" key="8">
    <source>
        <dbReference type="Pfam" id="PF10256"/>
    </source>
</evidence>
<evidence type="ECO:0000256" key="2">
    <source>
        <dbReference type="ARBA" id="ARBA00007732"/>
    </source>
</evidence>
<evidence type="ECO:0000256" key="7">
    <source>
        <dbReference type="SAM" id="MobiDB-lite"/>
    </source>
</evidence>
<dbReference type="Proteomes" id="UP000193689">
    <property type="component" value="Unassembled WGS sequence"/>
</dbReference>
<organism evidence="9 10">
    <name type="scientific">Pseudomassariella vexata</name>
    <dbReference type="NCBI Taxonomy" id="1141098"/>
    <lineage>
        <taxon>Eukaryota</taxon>
        <taxon>Fungi</taxon>
        <taxon>Dikarya</taxon>
        <taxon>Ascomycota</taxon>
        <taxon>Pezizomycotina</taxon>
        <taxon>Sordariomycetes</taxon>
        <taxon>Xylariomycetidae</taxon>
        <taxon>Amphisphaeriales</taxon>
        <taxon>Pseudomassariaceae</taxon>
        <taxon>Pseudomassariella</taxon>
    </lineage>
</organism>
<evidence type="ECO:0000256" key="5">
    <source>
        <dbReference type="ARBA" id="ARBA00022824"/>
    </source>
</evidence>
<dbReference type="InterPro" id="IPR019383">
    <property type="entry name" value="Golgin_A_7/ERF4"/>
</dbReference>
<feature type="region of interest" description="Disordered" evidence="7">
    <location>
        <begin position="1"/>
        <end position="94"/>
    </location>
</feature>
<reference evidence="9 10" key="1">
    <citation type="submission" date="2016-07" db="EMBL/GenBank/DDBJ databases">
        <title>Pervasive Adenine N6-methylation of Active Genes in Fungi.</title>
        <authorList>
            <consortium name="DOE Joint Genome Institute"/>
            <person name="Mondo S.J."/>
            <person name="Dannebaum R.O."/>
            <person name="Kuo R.C."/>
            <person name="Labutti K."/>
            <person name="Haridas S."/>
            <person name="Kuo A."/>
            <person name="Salamov A."/>
            <person name="Ahrendt S.R."/>
            <person name="Lipzen A."/>
            <person name="Sullivan W."/>
            <person name="Andreopoulos W.B."/>
            <person name="Clum A."/>
            <person name="Lindquist E."/>
            <person name="Daum C."/>
            <person name="Ramamoorthy G.K."/>
            <person name="Gryganskyi A."/>
            <person name="Culley D."/>
            <person name="Magnuson J.K."/>
            <person name="James T.Y."/>
            <person name="O'Malley M.A."/>
            <person name="Stajich J.E."/>
            <person name="Spatafora J.W."/>
            <person name="Visel A."/>
            <person name="Grigoriev I.V."/>
        </authorList>
    </citation>
    <scope>NUCLEOTIDE SEQUENCE [LARGE SCALE GENOMIC DNA]</scope>
    <source>
        <strain evidence="9 10">CBS 129021</strain>
    </source>
</reference>
<evidence type="ECO:0000313" key="9">
    <source>
        <dbReference type="EMBL" id="ORY69760.1"/>
    </source>
</evidence>
<name>A0A1Y2EDX0_9PEZI</name>
<dbReference type="InterPro" id="IPR051371">
    <property type="entry name" value="Ras_palmitoyltransferase"/>
</dbReference>
<keyword evidence="6" id="KW-0472">Membrane</keyword>
<evidence type="ECO:0000256" key="4">
    <source>
        <dbReference type="ARBA" id="ARBA00018463"/>
    </source>
</evidence>
<dbReference type="GeneID" id="63771413"/>
<gene>
    <name evidence="9" type="ORF">BCR38DRAFT_333174</name>
</gene>
<proteinExistence type="inferred from homology"/>
<dbReference type="AlphaFoldDB" id="A0A1Y2EDX0"/>
<dbReference type="GO" id="GO:0006612">
    <property type="term" value="P:protein targeting to membrane"/>
    <property type="evidence" value="ECO:0007669"/>
    <property type="project" value="TreeGrafter"/>
</dbReference>
<feature type="non-terminal residue" evidence="9">
    <location>
        <position position="1"/>
    </location>
</feature>
<comment type="subunit">
    <text evidence="3">Interacts with ERF2.</text>
</comment>
<dbReference type="PANTHER" id="PTHR13254">
    <property type="entry name" value="GOLGI AUTOANTIGEN, GOLGIN SUBFAMILY A, 7"/>
    <property type="match status" value="1"/>
</dbReference>
<feature type="region of interest" description="Disordered" evidence="7">
    <location>
        <begin position="372"/>
        <end position="400"/>
    </location>
</feature>
<feature type="compositionally biased region" description="Low complexity" evidence="7">
    <location>
        <begin position="188"/>
        <end position="199"/>
    </location>
</feature>
<feature type="compositionally biased region" description="Basic and acidic residues" evidence="7">
    <location>
        <begin position="158"/>
        <end position="180"/>
    </location>
</feature>
<comment type="subcellular location">
    <subcellularLocation>
        <location evidence="1">Endoplasmic reticulum membrane</location>
        <topology evidence="1">Peripheral membrane protein</topology>
    </subcellularLocation>
</comment>
<feature type="region of interest" description="Disordered" evidence="7">
    <location>
        <begin position="139"/>
        <end position="207"/>
    </location>
</feature>
<dbReference type="GO" id="GO:0005789">
    <property type="term" value="C:endoplasmic reticulum membrane"/>
    <property type="evidence" value="ECO:0007669"/>
    <property type="project" value="UniProtKB-SubCell"/>
</dbReference>
<accession>A0A1Y2EDX0</accession>
<dbReference type="GO" id="GO:0031211">
    <property type="term" value="C:endoplasmic reticulum palmitoyltransferase complex"/>
    <property type="evidence" value="ECO:0007669"/>
    <property type="project" value="TreeGrafter"/>
</dbReference>
<comment type="caution">
    <text evidence="9">The sequence shown here is derived from an EMBL/GenBank/DDBJ whole genome shotgun (WGS) entry which is preliminary data.</text>
</comment>
<evidence type="ECO:0000256" key="3">
    <source>
        <dbReference type="ARBA" id="ARBA00011396"/>
    </source>
</evidence>
<keyword evidence="10" id="KW-1185">Reference proteome</keyword>
<evidence type="ECO:0000313" key="10">
    <source>
        <dbReference type="Proteomes" id="UP000193689"/>
    </source>
</evidence>
<evidence type="ECO:0000256" key="6">
    <source>
        <dbReference type="ARBA" id="ARBA00023136"/>
    </source>
</evidence>
<keyword evidence="5" id="KW-0256">Endoplasmic reticulum</keyword>
<dbReference type="Pfam" id="PF10256">
    <property type="entry name" value="Erf4"/>
    <property type="match status" value="1"/>
</dbReference>
<dbReference type="OrthoDB" id="5377273at2759"/>
<comment type="similarity">
    <text evidence="2">Belongs to the ERF4 family.</text>
</comment>
<dbReference type="STRING" id="1141098.A0A1Y2EDX0"/>
<evidence type="ECO:0000256" key="1">
    <source>
        <dbReference type="ARBA" id="ARBA00004406"/>
    </source>
</evidence>
<dbReference type="InParanoid" id="A0A1Y2EDX0"/>
<dbReference type="PANTHER" id="PTHR13254:SF0">
    <property type="entry name" value="GOLGIN SUBFAMILY A MEMBER 7_ERF4 DOMAIN-CONTAINING PROTEIN"/>
    <property type="match status" value="1"/>
</dbReference>
<sequence length="400" mass="44498">RRPAAARLWNPTNSTPRPPPSRLTRRRQRSTPPPPAVLLEHPAIDVSSDPPDPTGVVAGNYPLLSLPEQRQNRHSASTSANLQIEGRRSGDQKVSLPRTLRYSYDGKRLAQALQLQDTGAGQSVSNRARALSFGLVRPEKSTKGKGKAVMALPEDEEPGKSFSKDLERGPNDHEYRHSRDNMSLPEDIGSAISSSNSSIMGDPDQPDIGEEWGPQHPCFPHLNPHVSMDSPEYTSTRIIRIRRDWLIDGDLAPTFSNLYPEILDPAGITEQEFRRIIEKLNGELILIFNPYYWRNILDGALGLLTGWIWDDIGFTNAKTRLRNLESWIEKWNTQMEKTFVPEEGIAAPKIIPLRRSGYMTLDIQIPDPEIAPAAASEPGVSRSGPEQADPASQHDDGSVH</sequence>
<protein>
    <recommendedName>
        <fullName evidence="4">Ras modification protein ERF4</fullName>
    </recommendedName>
</protein>
<feature type="domain" description="Golgin subfamily A member 7/ERF4" evidence="8">
    <location>
        <begin position="238"/>
        <end position="362"/>
    </location>
</feature>